<protein>
    <recommendedName>
        <fullName evidence="1">Antitoxin FitA-like ribbon-helix-helix domain-containing protein</fullName>
    </recommendedName>
</protein>
<dbReference type="SUPFAM" id="SSF47598">
    <property type="entry name" value="Ribbon-helix-helix"/>
    <property type="match status" value="1"/>
</dbReference>
<dbReference type="Proteomes" id="UP000198346">
    <property type="component" value="Unassembled WGS sequence"/>
</dbReference>
<keyword evidence="3" id="KW-1185">Reference proteome</keyword>
<dbReference type="InterPro" id="IPR010985">
    <property type="entry name" value="Ribbon_hlx_hlx"/>
</dbReference>
<accession>A0A239PLE7</accession>
<reference evidence="2 3" key="1">
    <citation type="submission" date="2017-07" db="EMBL/GenBank/DDBJ databases">
        <authorList>
            <person name="Sun Z.S."/>
            <person name="Albrecht U."/>
            <person name="Echele G."/>
            <person name="Lee C.C."/>
        </authorList>
    </citation>
    <scope>NUCLEOTIDE SEQUENCE [LARGE SCALE GENOMIC DNA]</scope>
    <source>
        <strain evidence="2 3">CGMCC 1.12710</strain>
    </source>
</reference>
<dbReference type="AlphaFoldDB" id="A0A239PLE7"/>
<gene>
    <name evidence="2" type="ORF">SAMN06297382_0649</name>
</gene>
<dbReference type="OrthoDB" id="2389872at2"/>
<evidence type="ECO:0000259" key="1">
    <source>
        <dbReference type="Pfam" id="PF22513"/>
    </source>
</evidence>
<dbReference type="InterPro" id="IPR053853">
    <property type="entry name" value="FitA-like_RHH"/>
</dbReference>
<dbReference type="GO" id="GO:0006355">
    <property type="term" value="P:regulation of DNA-templated transcription"/>
    <property type="evidence" value="ECO:0007669"/>
    <property type="project" value="InterPro"/>
</dbReference>
<dbReference type="EMBL" id="FZQA01000001">
    <property type="protein sequence ID" value="SNT68153.1"/>
    <property type="molecule type" value="Genomic_DNA"/>
</dbReference>
<name>A0A239PLE7_9PROT</name>
<sequence length="75" mass="8394">MGQAIVRNLDDNVLARLKTRAERLNKPLEQTLREILTEAARADKQSAIARLRQISAMGPAAAIDAVDLIREDRDR</sequence>
<dbReference type="Pfam" id="PF22513">
    <property type="entry name" value="FitA-like_RHH"/>
    <property type="match status" value="1"/>
</dbReference>
<dbReference type="RefSeq" id="WP_089411125.1">
    <property type="nucleotide sequence ID" value="NZ_FZQA01000001.1"/>
</dbReference>
<feature type="domain" description="Antitoxin FitA-like ribbon-helix-helix" evidence="1">
    <location>
        <begin position="5"/>
        <end position="40"/>
    </location>
</feature>
<evidence type="ECO:0000313" key="2">
    <source>
        <dbReference type="EMBL" id="SNT68153.1"/>
    </source>
</evidence>
<organism evidence="2 3">
    <name type="scientific">Amphiplicatus metriothermophilus</name>
    <dbReference type="NCBI Taxonomy" id="1519374"/>
    <lineage>
        <taxon>Bacteria</taxon>
        <taxon>Pseudomonadati</taxon>
        <taxon>Pseudomonadota</taxon>
        <taxon>Alphaproteobacteria</taxon>
        <taxon>Parvularculales</taxon>
        <taxon>Parvularculaceae</taxon>
        <taxon>Amphiplicatus</taxon>
    </lineage>
</organism>
<proteinExistence type="predicted"/>
<evidence type="ECO:0000313" key="3">
    <source>
        <dbReference type="Proteomes" id="UP000198346"/>
    </source>
</evidence>